<dbReference type="Pfam" id="PF18557">
    <property type="entry name" value="NepR"/>
    <property type="match status" value="1"/>
</dbReference>
<keyword evidence="4" id="KW-1185">Reference proteome</keyword>
<accession>A0A4S2H3W2</accession>
<gene>
    <name evidence="3" type="ORF">E5163_03555</name>
</gene>
<evidence type="ECO:0000259" key="2">
    <source>
        <dbReference type="Pfam" id="PF18557"/>
    </source>
</evidence>
<evidence type="ECO:0000313" key="4">
    <source>
        <dbReference type="Proteomes" id="UP000308054"/>
    </source>
</evidence>
<dbReference type="EMBL" id="SRXW01000001">
    <property type="protein sequence ID" value="TGY90213.1"/>
    <property type="molecule type" value="Genomic_DNA"/>
</dbReference>
<evidence type="ECO:0000256" key="1">
    <source>
        <dbReference type="SAM" id="MobiDB-lite"/>
    </source>
</evidence>
<evidence type="ECO:0000313" key="3">
    <source>
        <dbReference type="EMBL" id="TGY90213.1"/>
    </source>
</evidence>
<protein>
    <recommendedName>
        <fullName evidence="2">Anti-sigma factor NepR domain-containing protein</fullName>
    </recommendedName>
</protein>
<feature type="region of interest" description="Disordered" evidence="1">
    <location>
        <begin position="61"/>
        <end position="87"/>
    </location>
</feature>
<reference evidence="3 4" key="1">
    <citation type="journal article" date="2017" name="Int. J. Syst. Evol. Microbiol.">
        <title>Marinicauda algicola sp. nov., isolated from a marine red alga Rhodosorus marinus.</title>
        <authorList>
            <person name="Jeong S.E."/>
            <person name="Jeon S.H."/>
            <person name="Chun B.H."/>
            <person name="Kim D.W."/>
            <person name="Jeon C.O."/>
        </authorList>
    </citation>
    <scope>NUCLEOTIDE SEQUENCE [LARGE SCALE GENOMIC DNA]</scope>
    <source>
        <strain evidence="3 4">JCM 31718</strain>
    </source>
</reference>
<name>A0A4S2H3W2_9PROT</name>
<feature type="domain" description="Anti-sigma factor NepR" evidence="2">
    <location>
        <begin position="27"/>
        <end position="61"/>
    </location>
</feature>
<dbReference type="AlphaFoldDB" id="A0A4S2H3W2"/>
<dbReference type="InterPro" id="IPR041649">
    <property type="entry name" value="NepR"/>
</dbReference>
<sequence>MTQNGNGKHILRSATLDEDLEAIQRRQRAIGRRLRGLFDDIVAEGVPDEFDELLERLEESEERKLQPVGRGSGEVRIRSESRGRDAY</sequence>
<organism evidence="3 4">
    <name type="scientific">Marinicauda algicola</name>
    <dbReference type="NCBI Taxonomy" id="2029849"/>
    <lineage>
        <taxon>Bacteria</taxon>
        <taxon>Pseudomonadati</taxon>
        <taxon>Pseudomonadota</taxon>
        <taxon>Alphaproteobacteria</taxon>
        <taxon>Maricaulales</taxon>
        <taxon>Maricaulaceae</taxon>
        <taxon>Marinicauda</taxon>
    </lineage>
</organism>
<proteinExistence type="predicted"/>
<dbReference type="RefSeq" id="WP_135994711.1">
    <property type="nucleotide sequence ID" value="NZ_CP071057.1"/>
</dbReference>
<comment type="caution">
    <text evidence="3">The sequence shown here is derived from an EMBL/GenBank/DDBJ whole genome shotgun (WGS) entry which is preliminary data.</text>
</comment>
<dbReference type="Proteomes" id="UP000308054">
    <property type="component" value="Unassembled WGS sequence"/>
</dbReference>
<feature type="compositionally biased region" description="Basic and acidic residues" evidence="1">
    <location>
        <begin position="73"/>
        <end position="87"/>
    </location>
</feature>